<accession>A0ACC2WXL1</accession>
<evidence type="ECO:0000313" key="2">
    <source>
        <dbReference type="Proteomes" id="UP001243375"/>
    </source>
</evidence>
<reference evidence="1" key="1">
    <citation type="submission" date="2023-04" db="EMBL/GenBank/DDBJ databases">
        <title>Draft Genome sequencing of Naganishia species isolated from polar environments using Oxford Nanopore Technology.</title>
        <authorList>
            <person name="Leo P."/>
            <person name="Venkateswaran K."/>
        </authorList>
    </citation>
    <scope>NUCLEOTIDE SEQUENCE</scope>
    <source>
        <strain evidence="1">MNA-CCFEE 5425</strain>
    </source>
</reference>
<dbReference type="EMBL" id="JASBWU010000014">
    <property type="protein sequence ID" value="KAJ9116454.1"/>
    <property type="molecule type" value="Genomic_DNA"/>
</dbReference>
<protein>
    <submittedName>
        <fullName evidence="1">Uncharacterized protein</fullName>
    </submittedName>
</protein>
<evidence type="ECO:0000313" key="1">
    <source>
        <dbReference type="EMBL" id="KAJ9116454.1"/>
    </source>
</evidence>
<keyword evidence="2" id="KW-1185">Reference proteome</keyword>
<proteinExistence type="predicted"/>
<organism evidence="1 2">
    <name type="scientific">Naganishia vaughanmartiniae</name>
    <dbReference type="NCBI Taxonomy" id="1424756"/>
    <lineage>
        <taxon>Eukaryota</taxon>
        <taxon>Fungi</taxon>
        <taxon>Dikarya</taxon>
        <taxon>Basidiomycota</taxon>
        <taxon>Agaricomycotina</taxon>
        <taxon>Tremellomycetes</taxon>
        <taxon>Filobasidiales</taxon>
        <taxon>Filobasidiaceae</taxon>
        <taxon>Naganishia</taxon>
    </lineage>
</organism>
<gene>
    <name evidence="1" type="ORF">QFC22_004896</name>
</gene>
<name>A0ACC2WXL1_9TREE</name>
<comment type="caution">
    <text evidence="1">The sequence shown here is derived from an EMBL/GenBank/DDBJ whole genome shotgun (WGS) entry which is preliminary data.</text>
</comment>
<sequence length="321" mass="34921">MEKSRRRREAAGKVPRRRKSMIVSGHRPAAGSVSSSQDAHIHTHPNAHPYQAIESETVAGTEQRLGDGEALSHDQQRLPWALHVLQTASVHPLPPHSQAGAISGDAGGIGQNLPPNGISDREFVSLRMHRKVSDDPGHALVEHLHIHPQLRPQQQSIGANIHPTATANNQSHSTGILNPGAGEMQSIDGLHQQHPGMMANHIMHQVDGSGNDDALALTSPPLAPLDFSPPRPSNSTYVVPQPHPQTAIAAPARIRTASEVETESRAAIWTNHHTSLYELKESVESLLATLWARDTDPRELEAMFEALNEEVKRTKERLVVG</sequence>
<dbReference type="Proteomes" id="UP001243375">
    <property type="component" value="Unassembled WGS sequence"/>
</dbReference>